<name>A0A4P9WQW3_9FUNG</name>
<organism evidence="2 3">
    <name type="scientific">Caulochytrium protostelioides</name>
    <dbReference type="NCBI Taxonomy" id="1555241"/>
    <lineage>
        <taxon>Eukaryota</taxon>
        <taxon>Fungi</taxon>
        <taxon>Fungi incertae sedis</taxon>
        <taxon>Chytridiomycota</taxon>
        <taxon>Chytridiomycota incertae sedis</taxon>
        <taxon>Chytridiomycetes</taxon>
        <taxon>Caulochytriales</taxon>
        <taxon>Caulochytriaceae</taxon>
        <taxon>Caulochytrium</taxon>
    </lineage>
</organism>
<protein>
    <submittedName>
        <fullName evidence="2">Uncharacterized protein</fullName>
    </submittedName>
</protein>
<dbReference type="Proteomes" id="UP000268535">
    <property type="component" value="Unassembled WGS sequence"/>
</dbReference>
<dbReference type="AlphaFoldDB" id="A0A4P9WQW3"/>
<dbReference type="EMBL" id="ML011408">
    <property type="protein sequence ID" value="RKO95561.1"/>
    <property type="molecule type" value="Genomic_DNA"/>
</dbReference>
<sequence>MASLQWLSCTRRVVAPPVAAAAATGPRMDGGLRRAVSWRLDAKHGRQRRHPPSSIVDPSRYQGTTPWTVRDRRDGPWATSRRALAKAAFWLVESGRPGSSMAACCWYLTAVGSVVPGSSR</sequence>
<evidence type="ECO:0000313" key="3">
    <source>
        <dbReference type="Proteomes" id="UP000268535"/>
    </source>
</evidence>
<proteinExistence type="predicted"/>
<feature type="region of interest" description="Disordered" evidence="1">
    <location>
        <begin position="39"/>
        <end position="75"/>
    </location>
</feature>
<evidence type="ECO:0000313" key="2">
    <source>
        <dbReference type="EMBL" id="RKO95561.1"/>
    </source>
</evidence>
<accession>A0A4P9WQW3</accession>
<reference evidence="3" key="1">
    <citation type="journal article" date="2018" name="Nat. Microbiol.">
        <title>Leveraging single-cell genomics to expand the fungal tree of life.</title>
        <authorList>
            <person name="Ahrendt S.R."/>
            <person name="Quandt C.A."/>
            <person name="Ciobanu D."/>
            <person name="Clum A."/>
            <person name="Salamov A."/>
            <person name="Andreopoulos B."/>
            <person name="Cheng J.F."/>
            <person name="Woyke T."/>
            <person name="Pelin A."/>
            <person name="Henrissat B."/>
            <person name="Reynolds N.K."/>
            <person name="Benny G.L."/>
            <person name="Smith M.E."/>
            <person name="James T.Y."/>
            <person name="Grigoriev I.V."/>
        </authorList>
    </citation>
    <scope>NUCLEOTIDE SEQUENCE [LARGE SCALE GENOMIC DNA]</scope>
    <source>
        <strain evidence="3">ATCC 52028</strain>
    </source>
</reference>
<gene>
    <name evidence="2" type="ORF">CAUPRSCDRAFT_12743</name>
</gene>
<evidence type="ECO:0000256" key="1">
    <source>
        <dbReference type="SAM" id="MobiDB-lite"/>
    </source>
</evidence>